<comment type="caution">
    <text evidence="1">The sequence shown here is derived from an EMBL/GenBank/DDBJ whole genome shotgun (WGS) entry which is preliminary data.</text>
</comment>
<evidence type="ECO:0000313" key="1">
    <source>
        <dbReference type="EMBL" id="NGP18228.1"/>
    </source>
</evidence>
<gene>
    <name evidence="1" type="ORF">G5575_11630</name>
</gene>
<reference evidence="1 2" key="2">
    <citation type="submission" date="2020-03" db="EMBL/GenBank/DDBJ databases">
        <title>Devosia chinhatensis sp. nov., isolated from a hexachlorocyclohexane (HCH) dump site in India.</title>
        <authorList>
            <person name="Kumar M."/>
            <person name="Lal R."/>
        </authorList>
    </citation>
    <scope>NUCLEOTIDE SEQUENCE [LARGE SCALE GENOMIC DNA]</scope>
    <source>
        <strain evidence="1 2">H239</strain>
    </source>
</reference>
<keyword evidence="2" id="KW-1185">Reference proteome</keyword>
<proteinExistence type="predicted"/>
<name>A0A6M1SM13_9HYPH</name>
<dbReference type="EMBL" id="JAALFG010000002">
    <property type="protein sequence ID" value="NGP18228.1"/>
    <property type="molecule type" value="Genomic_DNA"/>
</dbReference>
<dbReference type="RefSeq" id="WP_164534456.1">
    <property type="nucleotide sequence ID" value="NZ_JAALFG010000002.1"/>
</dbReference>
<sequence length="105" mass="11107">MIAPVLAAPITARVSGGTVAIYSGPSDRYTVIGYVENGTELPIDRCTQVDRESRFGGIADSGHVLSGADAGQWCRIPDYGWVSRNDLVGRGLVNVTPPDFSGPGW</sequence>
<organism evidence="1 2">
    <name type="scientific">Devosia aurantiaca</name>
    <dbReference type="NCBI Taxonomy" id="2714858"/>
    <lineage>
        <taxon>Bacteria</taxon>
        <taxon>Pseudomonadati</taxon>
        <taxon>Pseudomonadota</taxon>
        <taxon>Alphaproteobacteria</taxon>
        <taxon>Hyphomicrobiales</taxon>
        <taxon>Devosiaceae</taxon>
        <taxon>Devosia</taxon>
    </lineage>
</organism>
<reference evidence="1 2" key="1">
    <citation type="submission" date="2020-02" db="EMBL/GenBank/DDBJ databases">
        <authorList>
            <person name="Khan S.A."/>
            <person name="Jeon C.O."/>
            <person name="Chun B.H."/>
        </authorList>
    </citation>
    <scope>NUCLEOTIDE SEQUENCE [LARGE SCALE GENOMIC DNA]</scope>
    <source>
        <strain evidence="1 2">H239</strain>
    </source>
</reference>
<dbReference type="Proteomes" id="UP000474802">
    <property type="component" value="Unassembled WGS sequence"/>
</dbReference>
<accession>A0A6M1SM13</accession>
<protein>
    <submittedName>
        <fullName evidence="1">SH3 domain-containing protein</fullName>
    </submittedName>
</protein>
<evidence type="ECO:0000313" key="2">
    <source>
        <dbReference type="Proteomes" id="UP000474802"/>
    </source>
</evidence>
<dbReference type="AlphaFoldDB" id="A0A6M1SM13"/>